<keyword evidence="7" id="KW-1185">Reference proteome</keyword>
<evidence type="ECO:0000256" key="3">
    <source>
        <dbReference type="ARBA" id="ARBA00022989"/>
    </source>
</evidence>
<dbReference type="PANTHER" id="PTHR35371:SF1">
    <property type="entry name" value="BLR7753 PROTEIN"/>
    <property type="match status" value="1"/>
</dbReference>
<keyword evidence="4 5" id="KW-0472">Membrane</keyword>
<proteinExistence type="predicted"/>
<comment type="caution">
    <text evidence="6">The sequence shown here is derived from an EMBL/GenBank/DDBJ whole genome shotgun (WGS) entry which is preliminary data.</text>
</comment>
<keyword evidence="3 5" id="KW-1133">Transmembrane helix</keyword>
<dbReference type="Proteomes" id="UP001521785">
    <property type="component" value="Unassembled WGS sequence"/>
</dbReference>
<gene>
    <name evidence="6" type="ORF">SLS60_002932</name>
</gene>
<dbReference type="EMBL" id="JAKJXO020000003">
    <property type="protein sequence ID" value="KAL1607993.1"/>
    <property type="molecule type" value="Genomic_DNA"/>
</dbReference>
<dbReference type="InterPro" id="IPR001129">
    <property type="entry name" value="Membr-assoc_MAPEG"/>
</dbReference>
<evidence type="ECO:0000256" key="1">
    <source>
        <dbReference type="ARBA" id="ARBA00004370"/>
    </source>
</evidence>
<dbReference type="Gene3D" id="1.20.120.550">
    <property type="entry name" value="Membrane associated eicosanoid/glutathione metabolism-like domain"/>
    <property type="match status" value="1"/>
</dbReference>
<dbReference type="Pfam" id="PF01124">
    <property type="entry name" value="MAPEG"/>
    <property type="match status" value="1"/>
</dbReference>
<reference evidence="6 7" key="1">
    <citation type="submission" date="2024-02" db="EMBL/GenBank/DDBJ databases">
        <title>De novo assembly and annotation of 12 fungi associated with fruit tree decline syndrome in Ontario, Canada.</title>
        <authorList>
            <person name="Sulman M."/>
            <person name="Ellouze W."/>
            <person name="Ilyukhin E."/>
        </authorList>
    </citation>
    <scope>NUCLEOTIDE SEQUENCE [LARGE SCALE GENOMIC DNA]</scope>
    <source>
        <strain evidence="6 7">M42-189</strain>
    </source>
</reference>
<keyword evidence="2 5" id="KW-0812">Transmembrane</keyword>
<dbReference type="PANTHER" id="PTHR35371">
    <property type="entry name" value="INNER MEMBRANE PROTEIN"/>
    <property type="match status" value="1"/>
</dbReference>
<protein>
    <recommendedName>
        <fullName evidence="8">MAPEG family protein</fullName>
    </recommendedName>
</protein>
<feature type="transmembrane region" description="Helical" evidence="5">
    <location>
        <begin position="87"/>
        <end position="103"/>
    </location>
</feature>
<dbReference type="SUPFAM" id="SSF161084">
    <property type="entry name" value="MAPEG domain-like"/>
    <property type="match status" value="1"/>
</dbReference>
<evidence type="ECO:0008006" key="8">
    <source>
        <dbReference type="Google" id="ProtNLM"/>
    </source>
</evidence>
<sequence length="163" mass="18200">MSSIANAIFGENVNFSFASLPLTLLLPALSHWYTIYLASANKVQGGWTNQNPRAFVARLNAKAASGKKLSDLEDTILRGQAAQQNGFEWWGVWAVAVVIGYLIKEPKASMDRYTMIHVASRIVYNILYVSTRRRKYSYFRTAAFQLGVYPAIAIFCRAAKVLA</sequence>
<evidence type="ECO:0000256" key="5">
    <source>
        <dbReference type="SAM" id="Phobius"/>
    </source>
</evidence>
<evidence type="ECO:0000313" key="7">
    <source>
        <dbReference type="Proteomes" id="UP001521785"/>
    </source>
</evidence>
<evidence type="ECO:0000256" key="2">
    <source>
        <dbReference type="ARBA" id="ARBA00022692"/>
    </source>
</evidence>
<comment type="subcellular location">
    <subcellularLocation>
        <location evidence="1">Membrane</location>
    </subcellularLocation>
</comment>
<name>A0ABR3RUR2_9PLEO</name>
<organism evidence="6 7">
    <name type="scientific">Paraconiothyrium brasiliense</name>
    <dbReference type="NCBI Taxonomy" id="300254"/>
    <lineage>
        <taxon>Eukaryota</taxon>
        <taxon>Fungi</taxon>
        <taxon>Dikarya</taxon>
        <taxon>Ascomycota</taxon>
        <taxon>Pezizomycotina</taxon>
        <taxon>Dothideomycetes</taxon>
        <taxon>Pleosporomycetidae</taxon>
        <taxon>Pleosporales</taxon>
        <taxon>Massarineae</taxon>
        <taxon>Didymosphaeriaceae</taxon>
        <taxon>Paraconiothyrium</taxon>
    </lineage>
</organism>
<dbReference type="InterPro" id="IPR023352">
    <property type="entry name" value="MAPEG-like_dom_sf"/>
</dbReference>
<accession>A0ABR3RUR2</accession>
<evidence type="ECO:0000313" key="6">
    <source>
        <dbReference type="EMBL" id="KAL1607993.1"/>
    </source>
</evidence>
<evidence type="ECO:0000256" key="4">
    <source>
        <dbReference type="ARBA" id="ARBA00023136"/>
    </source>
</evidence>